<dbReference type="KEGG" id="psyt:DSAG12_03205"/>
<dbReference type="EMBL" id="CP042905">
    <property type="protein sequence ID" value="QEE17372.2"/>
    <property type="molecule type" value="Genomic_DNA"/>
</dbReference>
<dbReference type="Pfam" id="PF22725">
    <property type="entry name" value="GFO_IDH_MocA_C3"/>
    <property type="match status" value="1"/>
</dbReference>
<dbReference type="InterPro" id="IPR036291">
    <property type="entry name" value="NAD(P)-bd_dom_sf"/>
</dbReference>
<dbReference type="AlphaFoldDB" id="A0A5B9DE50"/>
<dbReference type="Gene3D" id="3.30.360.10">
    <property type="entry name" value="Dihydrodipicolinate Reductase, domain 2"/>
    <property type="match status" value="1"/>
</dbReference>
<dbReference type="PANTHER" id="PTHR43377:SF2">
    <property type="entry name" value="BINDING ROSSMANN FOLD OXIDOREDUCTASE, PUTATIVE (AFU_ORTHOLOGUE AFUA_4G00560)-RELATED"/>
    <property type="match status" value="1"/>
</dbReference>
<dbReference type="PANTHER" id="PTHR43377">
    <property type="entry name" value="BILIVERDIN REDUCTASE A"/>
    <property type="match status" value="1"/>
</dbReference>
<reference evidence="1 2" key="1">
    <citation type="journal article" date="2020" name="Nature">
        <title>Isolation of an archaeon at the prokaryote-eukaryote interface.</title>
        <authorList>
            <person name="Imachi H."/>
            <person name="Nobu M.K."/>
            <person name="Nakahara N."/>
            <person name="Morono Y."/>
            <person name="Ogawara M."/>
            <person name="Takaki Y."/>
            <person name="Takano Y."/>
            <person name="Uematsu K."/>
            <person name="Ikuta T."/>
            <person name="Ito M."/>
            <person name="Matsui Y."/>
            <person name="Miyazaki M."/>
            <person name="Murata K."/>
            <person name="Saito Y."/>
            <person name="Sakai S."/>
            <person name="Song C."/>
            <person name="Tasumi E."/>
            <person name="Yamanaka Y."/>
            <person name="Yamaguchi T."/>
            <person name="Kamagata Y."/>
            <person name="Tamaki H."/>
            <person name="Takai K."/>
        </authorList>
    </citation>
    <scope>NUCLEOTIDE SEQUENCE [LARGE SCALE GENOMIC DNA]</scope>
    <source>
        <strain evidence="1 2">MK-D1</strain>
    </source>
</reference>
<keyword evidence="2" id="KW-1185">Reference proteome</keyword>
<dbReference type="Gene3D" id="3.40.50.720">
    <property type="entry name" value="NAD(P)-binding Rossmann-like Domain"/>
    <property type="match status" value="1"/>
</dbReference>
<dbReference type="SUPFAM" id="SSF55347">
    <property type="entry name" value="Glyceraldehyde-3-phosphate dehydrogenase-like, C-terminal domain"/>
    <property type="match status" value="1"/>
</dbReference>
<proteinExistence type="predicted"/>
<protein>
    <submittedName>
        <fullName evidence="1">Gfo/Idh/MocA family protein</fullName>
    </submittedName>
</protein>
<dbReference type="InterPro" id="IPR051450">
    <property type="entry name" value="Gfo/Idh/MocA_Oxidoreductases"/>
</dbReference>
<dbReference type="Proteomes" id="UP000321408">
    <property type="component" value="Chromosome"/>
</dbReference>
<gene>
    <name evidence="1" type="ORF">DSAG12_03205</name>
</gene>
<dbReference type="InterPro" id="IPR000683">
    <property type="entry name" value="Gfo/Idh/MocA-like_OxRdtase_N"/>
</dbReference>
<accession>A0A5B9DE50</accession>
<evidence type="ECO:0000313" key="2">
    <source>
        <dbReference type="Proteomes" id="UP000321408"/>
    </source>
</evidence>
<dbReference type="GO" id="GO:0000166">
    <property type="term" value="F:nucleotide binding"/>
    <property type="evidence" value="ECO:0007669"/>
    <property type="project" value="InterPro"/>
</dbReference>
<organism evidence="1 2">
    <name type="scientific">Promethearchaeum syntrophicum</name>
    <dbReference type="NCBI Taxonomy" id="2594042"/>
    <lineage>
        <taxon>Archaea</taxon>
        <taxon>Promethearchaeati</taxon>
        <taxon>Promethearchaeota</taxon>
        <taxon>Promethearchaeia</taxon>
        <taxon>Promethearchaeales</taxon>
        <taxon>Promethearchaeaceae</taxon>
        <taxon>Promethearchaeum</taxon>
    </lineage>
</organism>
<dbReference type="SUPFAM" id="SSF51735">
    <property type="entry name" value="NAD(P)-binding Rossmann-fold domains"/>
    <property type="match status" value="1"/>
</dbReference>
<dbReference type="InterPro" id="IPR055170">
    <property type="entry name" value="GFO_IDH_MocA-like_dom"/>
</dbReference>
<name>A0A5B9DE50_9ARCH</name>
<dbReference type="Pfam" id="PF01408">
    <property type="entry name" value="GFO_IDH_MocA"/>
    <property type="match status" value="1"/>
</dbReference>
<sequence>MNDKPITAILIGAGWRGRVTYGSYALKFPDNLKFIAVAEPDSKKRDLFQKEHNIPNSFVFKSWQEILDPSVGKIAETAFICTQDQMHYQPAIKALELEYDLLLEKPISPSFEECNHISNLAQEKKRIVQVCHVLRFTKFFKKLKELIDSGAIGDIIDYDHSENVSYWHFGHSYVRGSYKKKDESSPLILAKCCHDLDIMYWLIGKKPLTVQSKGFLSFFSPENAPKNAPERCTDGCPQEETCPWYAPGLYLEGEPLIRIGLHAKSRFLRFFSSLILNHRNIMLFLSKFIKKLRPFLNWEEFPANFITSDLSYEGKMKALKEGPFGKCIFKTGNDVVDHQIATYTFPNGVIGTLRITGLSEFEGRELRIFGTKGVIRAHFRTVEEEIKITDFRTYKTKRVYIKGLSKGSHGGGDFNLLDSFIKVIKGDLTPEQAGTTNIQGALQSHIMAFAGEEARISGRNHEF</sequence>
<reference evidence="1 2" key="2">
    <citation type="journal article" date="2024" name="Int. J. Syst. Evol. Microbiol.">
        <title>Promethearchaeum syntrophicum gen. nov., sp. nov., an anaerobic, obligately syntrophic archaeon, the first isolate of the lineage 'Asgard' archaea, and proposal of the new archaeal phylum Promethearchaeota phyl. nov. and kingdom Promethearchaeati regn. nov.</title>
        <authorList>
            <person name="Imachi H."/>
            <person name="Nobu M.K."/>
            <person name="Kato S."/>
            <person name="Takaki Y."/>
            <person name="Miyazaki M."/>
            <person name="Miyata M."/>
            <person name="Ogawara M."/>
            <person name="Saito Y."/>
            <person name="Sakai S."/>
            <person name="Tahara Y.O."/>
            <person name="Takano Y."/>
            <person name="Tasumi E."/>
            <person name="Uematsu K."/>
            <person name="Yoshimura T."/>
            <person name="Itoh T."/>
            <person name="Ohkuma M."/>
            <person name="Takai K."/>
        </authorList>
    </citation>
    <scope>NUCLEOTIDE SEQUENCE [LARGE SCALE GENOMIC DNA]</scope>
    <source>
        <strain evidence="1 2">MK-D1</strain>
    </source>
</reference>
<evidence type="ECO:0000313" key="1">
    <source>
        <dbReference type="EMBL" id="QEE17372.2"/>
    </source>
</evidence>